<keyword evidence="3" id="KW-0326">Glycosidase</keyword>
<dbReference type="CDD" id="cd11333">
    <property type="entry name" value="AmyAc_SI_OligoGlu_DGase"/>
    <property type="match status" value="1"/>
</dbReference>
<organism evidence="5 6">
    <name type="scientific">Candidatus Enterococcus lowellii</name>
    <dbReference type="NCBI Taxonomy" id="2230877"/>
    <lineage>
        <taxon>Bacteria</taxon>
        <taxon>Bacillati</taxon>
        <taxon>Bacillota</taxon>
        <taxon>Bacilli</taxon>
        <taxon>Lactobacillales</taxon>
        <taxon>Enterococcaceae</taxon>
        <taxon>Enterococcus</taxon>
    </lineage>
</organism>
<dbReference type="Gene3D" id="2.60.40.1180">
    <property type="entry name" value="Golgi alpha-mannosidase II"/>
    <property type="match status" value="1"/>
</dbReference>
<dbReference type="EMBL" id="CP147251">
    <property type="protein sequence ID" value="WYJ76267.1"/>
    <property type="molecule type" value="Genomic_DNA"/>
</dbReference>
<dbReference type="Pfam" id="PF00128">
    <property type="entry name" value="Alpha-amylase"/>
    <property type="match status" value="1"/>
</dbReference>
<dbReference type="Gene3D" id="3.90.400.10">
    <property type="entry name" value="Oligo-1,6-glucosidase, Domain 2"/>
    <property type="match status" value="1"/>
</dbReference>
<gene>
    <name evidence="5" type="ORF">DOK78_000893</name>
</gene>
<dbReference type="InterPro" id="IPR006047">
    <property type="entry name" value="GH13_cat_dom"/>
</dbReference>
<sequence length="563" mass="66141">MANSWWKESVVYQIYPKSFQDSNNDGIGDIKGIISRLDYIKKLGTDVIWICPVYKSPMDDGGYDISDYFQIDEMFGTNEDLDELLEKAKQLDIKVLMDLVVNHTSDEHVWFQEALHNPASKYRDYYIFKEGIDGNPPNNWRSYFGGSAWEPVPNEENMFYLHAFTKKQPDLNWENEEVREEIYAMINYWLDKGLGGFRIDAILNIKKRLEYGIFESDGEDGLAFIGHWILNQPGIEVWLKEMRERTFKPHNSMTVAEADVPNERLDEYIGEDGYYSMVFDFSYTDIDVPETGEWFKDSQWTWTDMRTNIFTNQLVTQDKGWGALYLENHDQPRSINKYIPEEWINDYSKKMLATLFMLLRGTPFIYQGQELGMTNIEMASLEDFDDVATHSQYKRALEYGLAPEQALKAVNKRSRDNSRTPMQWNTQKNAGFSTSDNVWLKVNPNYPELNAEAQLTNQQSVFNYYRQLIELRKNSVYNDVLIYGQFLPVKDKNEHILLYERQLEDKIVLVILNVTATEQEYYVDEQYQQVLINNYEDILLDQSRKLRLRPFESIVLANYGGQL</sequence>
<reference evidence="5 6" key="1">
    <citation type="submission" date="2021-03" db="EMBL/GenBank/DDBJ databases">
        <authorList>
            <person name="Gilmore M.S."/>
            <person name="Schwartzman J."/>
            <person name="Van Tyne D."/>
            <person name="Martin M."/>
            <person name="Earl A.M."/>
            <person name="Manson A.L."/>
            <person name="Straub T."/>
            <person name="Salamzade R."/>
            <person name="Saavedra J."/>
            <person name="Lebreton F."/>
            <person name="Prichula J."/>
            <person name="Schaufler K."/>
            <person name="Gaca A."/>
            <person name="Sgardioli B."/>
            <person name="Wagenaar J."/>
            <person name="Strong T."/>
        </authorList>
    </citation>
    <scope>NUCLEOTIDE SEQUENCE [LARGE SCALE GENOMIC DNA]</scope>
    <source>
        <strain evidence="5 6">DIV2402</strain>
    </source>
</reference>
<dbReference type="SUPFAM" id="SSF51011">
    <property type="entry name" value="Glycosyl hydrolase domain"/>
    <property type="match status" value="1"/>
</dbReference>
<dbReference type="Pfam" id="PF23915">
    <property type="entry name" value="SusG_C"/>
    <property type="match status" value="1"/>
</dbReference>
<dbReference type="InterPro" id="IPR045857">
    <property type="entry name" value="O16G_dom_2"/>
</dbReference>
<comment type="similarity">
    <text evidence="1">Belongs to the glycosyl hydrolase 13 family.</text>
</comment>
<dbReference type="Proteomes" id="UP000664701">
    <property type="component" value="Chromosome"/>
</dbReference>
<evidence type="ECO:0000259" key="4">
    <source>
        <dbReference type="SMART" id="SM00642"/>
    </source>
</evidence>
<dbReference type="InterPro" id="IPR017853">
    <property type="entry name" value="GH"/>
</dbReference>
<name>A0ABZ2SL81_9ENTE</name>
<reference evidence="5 6" key="2">
    <citation type="submission" date="2024-03" db="EMBL/GenBank/DDBJ databases">
        <title>The Genome Sequence of Enterococcus sp. DIV2402.</title>
        <authorList>
            <consortium name="The Broad Institute Genomics Platform"/>
            <consortium name="The Broad Institute Microbial Omics Core"/>
            <consortium name="The Broad Institute Genomic Center for Infectious Diseases"/>
            <person name="Earl A."/>
            <person name="Manson A."/>
            <person name="Gilmore M."/>
            <person name="Schwartman J."/>
            <person name="Shea T."/>
            <person name="Abouelleil A."/>
            <person name="Cao P."/>
            <person name="Chapman S."/>
            <person name="Cusick C."/>
            <person name="Young S."/>
            <person name="Neafsey D."/>
            <person name="Nusbaum C."/>
            <person name="Birren B."/>
        </authorList>
    </citation>
    <scope>NUCLEOTIDE SEQUENCE [LARGE SCALE GENOMIC DNA]</scope>
    <source>
        <strain evidence="5 6">DIV2402</strain>
    </source>
</reference>
<evidence type="ECO:0000313" key="6">
    <source>
        <dbReference type="Proteomes" id="UP000664701"/>
    </source>
</evidence>
<evidence type="ECO:0000256" key="3">
    <source>
        <dbReference type="ARBA" id="ARBA00023295"/>
    </source>
</evidence>
<keyword evidence="2" id="KW-0378">Hydrolase</keyword>
<dbReference type="InterPro" id="IPR056300">
    <property type="entry name" value="SusG-like_C"/>
</dbReference>
<protein>
    <submittedName>
        <fullName evidence="5">Oligo-1,6-glucosidase</fullName>
    </submittedName>
</protein>
<feature type="domain" description="Glycosyl hydrolase family 13 catalytic" evidence="4">
    <location>
        <begin position="13"/>
        <end position="419"/>
    </location>
</feature>
<dbReference type="RefSeq" id="WP_243430751.1">
    <property type="nucleotide sequence ID" value="NZ_CP147251.1"/>
</dbReference>
<dbReference type="InterPro" id="IPR013780">
    <property type="entry name" value="Glyco_hydro_b"/>
</dbReference>
<dbReference type="PANTHER" id="PTHR10357:SF178">
    <property type="entry name" value="OLIGO-1,6-GLUCOSIDASE 3-RELATED"/>
    <property type="match status" value="1"/>
</dbReference>
<evidence type="ECO:0000256" key="1">
    <source>
        <dbReference type="ARBA" id="ARBA00008061"/>
    </source>
</evidence>
<dbReference type="SMART" id="SM00642">
    <property type="entry name" value="Aamy"/>
    <property type="match status" value="1"/>
</dbReference>
<dbReference type="Gene3D" id="3.20.20.80">
    <property type="entry name" value="Glycosidases"/>
    <property type="match status" value="1"/>
</dbReference>
<evidence type="ECO:0000256" key="2">
    <source>
        <dbReference type="ARBA" id="ARBA00022801"/>
    </source>
</evidence>
<dbReference type="PANTHER" id="PTHR10357">
    <property type="entry name" value="ALPHA-AMYLASE FAMILY MEMBER"/>
    <property type="match status" value="1"/>
</dbReference>
<dbReference type="SUPFAM" id="SSF51445">
    <property type="entry name" value="(Trans)glycosidases"/>
    <property type="match status" value="1"/>
</dbReference>
<evidence type="ECO:0000313" key="5">
    <source>
        <dbReference type="EMBL" id="WYJ76267.1"/>
    </source>
</evidence>
<proteinExistence type="inferred from homology"/>
<keyword evidence="6" id="KW-1185">Reference proteome</keyword>
<accession>A0ABZ2SL81</accession>